<organism evidence="1 2">
    <name type="scientific">Pedobacter cryoconitis</name>
    <dbReference type="NCBI Taxonomy" id="188932"/>
    <lineage>
        <taxon>Bacteria</taxon>
        <taxon>Pseudomonadati</taxon>
        <taxon>Bacteroidota</taxon>
        <taxon>Sphingobacteriia</taxon>
        <taxon>Sphingobacteriales</taxon>
        <taxon>Sphingobacteriaceae</taxon>
        <taxon>Pedobacter</taxon>
    </lineage>
</organism>
<evidence type="ECO:0000313" key="1">
    <source>
        <dbReference type="EMBL" id="MBB6502076.1"/>
    </source>
</evidence>
<dbReference type="Proteomes" id="UP000521017">
    <property type="component" value="Unassembled WGS sequence"/>
</dbReference>
<dbReference type="AlphaFoldDB" id="A0A7X0J986"/>
<sequence length="61" mass="7026">MRKAQLLFISVSQILLNNHHADYPIDNLPGQIRETGKLQKVIEPAQTTFNDFLYQVQTAKE</sequence>
<dbReference type="EMBL" id="JACHCC010000012">
    <property type="protein sequence ID" value="MBB6502076.1"/>
    <property type="molecule type" value="Genomic_DNA"/>
</dbReference>
<name>A0A7X0J986_9SPHI</name>
<reference evidence="1 2" key="1">
    <citation type="submission" date="2020-08" db="EMBL/GenBank/DDBJ databases">
        <title>Genomic Encyclopedia of Type Strains, Phase IV (KMG-V): Genome sequencing to study the core and pangenomes of soil and plant-associated prokaryotes.</title>
        <authorList>
            <person name="Whitman W."/>
        </authorList>
    </citation>
    <scope>NUCLEOTIDE SEQUENCE [LARGE SCALE GENOMIC DNA]</scope>
    <source>
        <strain evidence="1 2">M2T3</strain>
    </source>
</reference>
<accession>A0A7X0J986</accession>
<comment type="caution">
    <text evidence="1">The sequence shown here is derived from an EMBL/GenBank/DDBJ whole genome shotgun (WGS) entry which is preliminary data.</text>
</comment>
<protein>
    <submittedName>
        <fullName evidence="1">Uncharacterized protein</fullName>
    </submittedName>
</protein>
<evidence type="ECO:0000313" key="2">
    <source>
        <dbReference type="Proteomes" id="UP000521017"/>
    </source>
</evidence>
<gene>
    <name evidence="1" type="ORF">HDF25_004253</name>
</gene>
<proteinExistence type="predicted"/>